<accession>A0A4Q0SRT0</accession>
<comment type="caution">
    <text evidence="3">The sequence shown here is derived from an EMBL/GenBank/DDBJ whole genome shotgun (WGS) entry which is preliminary data.</text>
</comment>
<evidence type="ECO:0000256" key="1">
    <source>
        <dbReference type="SAM" id="MobiDB-lite"/>
    </source>
</evidence>
<feature type="compositionally biased region" description="Basic and acidic residues" evidence="1">
    <location>
        <begin position="1"/>
        <end position="17"/>
    </location>
</feature>
<keyword evidence="2" id="KW-1133">Transmembrane helix</keyword>
<reference evidence="3 4" key="1">
    <citation type="submission" date="2015-04" db="EMBL/GenBank/DDBJ databases">
        <title>Comparative genomics of rhizobia nodulating Arachis hypogaea in China.</title>
        <authorList>
            <person name="Li Y."/>
        </authorList>
    </citation>
    <scope>NUCLEOTIDE SEQUENCE [LARGE SCALE GENOMIC DNA]</scope>
    <source>
        <strain evidence="3 4">CCBAU 51787</strain>
    </source>
</reference>
<proteinExistence type="predicted"/>
<gene>
    <name evidence="3" type="ORF">XH94_09720</name>
</gene>
<evidence type="ECO:0000256" key="2">
    <source>
        <dbReference type="SAM" id="Phobius"/>
    </source>
</evidence>
<feature type="region of interest" description="Disordered" evidence="1">
    <location>
        <begin position="1"/>
        <end position="28"/>
    </location>
</feature>
<evidence type="ECO:0000313" key="3">
    <source>
        <dbReference type="EMBL" id="RXH41109.1"/>
    </source>
</evidence>
<dbReference type="AlphaFoldDB" id="A0A4Q0SRT0"/>
<sequence length="73" mass="8067">MNFHERAEINERQKARPAEAVSQVDTPEELVETPEAGSSLLALCGLGLAAIAMLGWICALAWFAWRLVDWLLS</sequence>
<dbReference type="RefSeq" id="WP_128944355.1">
    <property type="nucleotide sequence ID" value="NZ_LBJM01000023.1"/>
</dbReference>
<feature type="transmembrane region" description="Helical" evidence="2">
    <location>
        <begin position="40"/>
        <end position="65"/>
    </location>
</feature>
<evidence type="ECO:0000313" key="4">
    <source>
        <dbReference type="Proteomes" id="UP000290565"/>
    </source>
</evidence>
<organism evidence="3 4">
    <name type="scientific">Bradyrhizobium zhanjiangense</name>
    <dbReference type="NCBI Taxonomy" id="1325107"/>
    <lineage>
        <taxon>Bacteria</taxon>
        <taxon>Pseudomonadati</taxon>
        <taxon>Pseudomonadota</taxon>
        <taxon>Alphaproteobacteria</taxon>
        <taxon>Hyphomicrobiales</taxon>
        <taxon>Nitrobacteraceae</taxon>
        <taxon>Bradyrhizobium</taxon>
    </lineage>
</organism>
<keyword evidence="2" id="KW-0472">Membrane</keyword>
<protein>
    <submittedName>
        <fullName evidence="3">RNA-binding protein</fullName>
    </submittedName>
</protein>
<dbReference type="EMBL" id="LBJM01000023">
    <property type="protein sequence ID" value="RXH41109.1"/>
    <property type="molecule type" value="Genomic_DNA"/>
</dbReference>
<dbReference type="Proteomes" id="UP000290565">
    <property type="component" value="Unassembled WGS sequence"/>
</dbReference>
<name>A0A4Q0SRT0_9BRAD</name>
<keyword evidence="2" id="KW-0812">Transmembrane</keyword>